<evidence type="ECO:0000259" key="3">
    <source>
        <dbReference type="PROSITE" id="PS51387"/>
    </source>
</evidence>
<dbReference type="SUPFAM" id="SSF56176">
    <property type="entry name" value="FAD-binding/transporter-associated domain-like"/>
    <property type="match status" value="2"/>
</dbReference>
<dbReference type="InterPro" id="IPR005107">
    <property type="entry name" value="CO_DH_flav_C"/>
</dbReference>
<dbReference type="InterPro" id="IPR009051">
    <property type="entry name" value="Helical_ferredxn"/>
</dbReference>
<proteinExistence type="predicted"/>
<dbReference type="InterPro" id="IPR036318">
    <property type="entry name" value="FAD-bd_PCMH-like_sf"/>
</dbReference>
<dbReference type="Gene3D" id="3.30.465.10">
    <property type="match status" value="2"/>
</dbReference>
<protein>
    <submittedName>
        <fullName evidence="4">FAD-dependent oxidoreductase</fullName>
    </submittedName>
</protein>
<sequence length="791" mass="85547">MKNFTHTRAESFDQASELLKEATKSVVIAGGTDLLGQLKDDILTAYPERVVDLKSIPNADGIKVAGQTLTIGALTKLIDIIESDVVKEKAPILVEAAKSVATPLIRNMGTIGGNICQDVRCWFYRYPHEAGGRLVCSRKGGDTCYALQGDNRYHSIFGGMKAHRSPCTGECPAGTDIPAYMEQIRKGNTAGAAQIIMEVNPMPALTSRVCAHFCQDGCNRGCQDEDVAIGNVERYVGDYILENSDLYFKAPATSTGKSVAIIGAGPSGLSAAYYLRRAGNDVTIYDTKKEAGGMLMYAIPAYRLPKDIVRKFVSNLGKMGINIITNTTIGKDIQVSKIEEKYDSVFYATGAWKRPVIGIAGEELTEFGLDFLIQVNEWMKGKVGSEVLVTGGGNVAMDVAITAKRLGAKKVTMACLECESDMPASREEIARAREEGVIIMPSWGLSKVIEENGVLKGMELKRCTSTRDEKGAFSPQYDHCETQIVNAENILMAVGQQVDLSFLDEKYQVQLNQRGLIDVSEETQMTSREGVFAGGDATTGPATVIKGIANGHKAANGMNKYLGVVEAHICRSMISEDGGFITFDPEGLKVKTAAKLKEIPADERSIDKEDALSLAVEEAKKEASRCMNCGCYAVNPSDVSPTLIALDANIVTNLRTVKAADFCCGKLKVEDALLKGEIVTNIEIPIVEGATMHYDKFRLRDSVDFAIVSLSSLFSIENGKLSGVKLVMGGVAPVPVRAAKVEGYLIGKEITEEVAEKAAELAVENAIIMEKNEYKVLELKALIKNAVLRMQ</sequence>
<evidence type="ECO:0000313" key="4">
    <source>
        <dbReference type="EMBL" id="MBC3797616.1"/>
    </source>
</evidence>
<dbReference type="SUPFAM" id="SSF51971">
    <property type="entry name" value="Nucleotide-binding domain"/>
    <property type="match status" value="1"/>
</dbReference>
<dbReference type="Gene3D" id="3.50.50.60">
    <property type="entry name" value="FAD/NAD(P)-binding domain"/>
    <property type="match status" value="2"/>
</dbReference>
<comment type="caution">
    <text evidence="4">The sequence shown here is derived from an EMBL/GenBank/DDBJ whole genome shotgun (WGS) entry which is preliminary data.</text>
</comment>
<dbReference type="InterPro" id="IPR036683">
    <property type="entry name" value="CO_DH_flav_C_dom_sf"/>
</dbReference>
<dbReference type="Gene3D" id="3.30.43.10">
    <property type="entry name" value="Uridine Diphospho-n-acetylenolpyruvylglucosamine Reductase, domain 2"/>
    <property type="match status" value="1"/>
</dbReference>
<dbReference type="PRINTS" id="PR00419">
    <property type="entry name" value="ADXRDTASE"/>
</dbReference>
<dbReference type="PANTHER" id="PTHR42783:SF3">
    <property type="entry name" value="GLUTAMATE SYNTHASE [NADPH] SMALL CHAIN-RELATED"/>
    <property type="match status" value="1"/>
</dbReference>
<organism evidence="4 5">
    <name type="scientific">Acetobacterium tundrae</name>
    <dbReference type="NCBI Taxonomy" id="132932"/>
    <lineage>
        <taxon>Bacteria</taxon>
        <taxon>Bacillati</taxon>
        <taxon>Bacillota</taxon>
        <taxon>Clostridia</taxon>
        <taxon>Eubacteriales</taxon>
        <taxon>Eubacteriaceae</taxon>
        <taxon>Acetobacterium</taxon>
    </lineage>
</organism>
<dbReference type="SUPFAM" id="SSF55447">
    <property type="entry name" value="CO dehydrogenase flavoprotein C-terminal domain-like"/>
    <property type="match status" value="1"/>
</dbReference>
<dbReference type="RefSeq" id="WP_186843779.1">
    <property type="nucleotide sequence ID" value="NZ_WJBB01000013.1"/>
</dbReference>
<feature type="domain" description="FAD-binding PCMH-type" evidence="3">
    <location>
        <begin position="1"/>
        <end position="202"/>
    </location>
</feature>
<dbReference type="SUPFAM" id="SSF46548">
    <property type="entry name" value="alpha-helical ferredoxin"/>
    <property type="match status" value="1"/>
</dbReference>
<dbReference type="Pfam" id="PF00941">
    <property type="entry name" value="FAD_binding_5"/>
    <property type="match status" value="1"/>
</dbReference>
<evidence type="ECO:0000313" key="5">
    <source>
        <dbReference type="Proteomes" id="UP000653358"/>
    </source>
</evidence>
<reference evidence="4 5" key="1">
    <citation type="journal article" date="2020" name="mSystems">
        <title>Defining Genomic and Predicted Metabolic Features of the Acetobacterium Genus.</title>
        <authorList>
            <person name="Ross D.E."/>
            <person name="Marshall C.W."/>
            <person name="Gulliver D."/>
            <person name="May H.D."/>
            <person name="Norman R.S."/>
        </authorList>
    </citation>
    <scope>NUCLEOTIDE SEQUENCE [LARGE SCALE GENOMIC DNA]</scope>
    <source>
        <strain evidence="4 5">DSM 9173</strain>
    </source>
</reference>
<dbReference type="InterPro" id="IPR016167">
    <property type="entry name" value="FAD-bd_PCMH_sub1"/>
</dbReference>
<dbReference type="InterPro" id="IPR002346">
    <property type="entry name" value="Mopterin_DH_FAD-bd"/>
</dbReference>
<gene>
    <name evidence="4" type="ORF">GH807_11225</name>
</gene>
<accession>A0ABR6WMV4</accession>
<dbReference type="SMART" id="SM01092">
    <property type="entry name" value="CO_deh_flav_C"/>
    <property type="match status" value="1"/>
</dbReference>
<dbReference type="EMBL" id="WJBB01000013">
    <property type="protein sequence ID" value="MBC3797616.1"/>
    <property type="molecule type" value="Genomic_DNA"/>
</dbReference>
<dbReference type="InterPro" id="IPR036188">
    <property type="entry name" value="FAD/NAD-bd_sf"/>
</dbReference>
<dbReference type="Pfam" id="PF14691">
    <property type="entry name" value="Fer4_20"/>
    <property type="match status" value="1"/>
</dbReference>
<keyword evidence="2" id="KW-0560">Oxidoreductase</keyword>
<dbReference type="PANTHER" id="PTHR42783">
    <property type="entry name" value="GLUTAMATE SYNTHASE [NADPH] SMALL CHAIN"/>
    <property type="match status" value="1"/>
</dbReference>
<dbReference type="InterPro" id="IPR028261">
    <property type="entry name" value="DPD_II"/>
</dbReference>
<dbReference type="Pfam" id="PF07992">
    <property type="entry name" value="Pyr_redox_2"/>
    <property type="match status" value="1"/>
</dbReference>
<dbReference type="InterPro" id="IPR016166">
    <property type="entry name" value="FAD-bd_PCMH"/>
</dbReference>
<name>A0ABR6WMV4_9FIRM</name>
<evidence type="ECO:0000256" key="1">
    <source>
        <dbReference type="ARBA" id="ARBA00022630"/>
    </source>
</evidence>
<dbReference type="PROSITE" id="PS51387">
    <property type="entry name" value="FAD_PCMH"/>
    <property type="match status" value="1"/>
</dbReference>
<dbReference type="Gene3D" id="3.30.390.50">
    <property type="entry name" value="CO dehydrogenase flavoprotein, C-terminal domain"/>
    <property type="match status" value="1"/>
</dbReference>
<keyword evidence="1" id="KW-0285">Flavoprotein</keyword>
<dbReference type="Proteomes" id="UP000653358">
    <property type="component" value="Unassembled WGS sequence"/>
</dbReference>
<keyword evidence="5" id="KW-1185">Reference proteome</keyword>
<dbReference type="InterPro" id="IPR016169">
    <property type="entry name" value="FAD-bd_PCMH_sub2"/>
</dbReference>
<dbReference type="InterPro" id="IPR023753">
    <property type="entry name" value="FAD/NAD-binding_dom"/>
</dbReference>
<dbReference type="Pfam" id="PF03450">
    <property type="entry name" value="CO_deh_flav_C"/>
    <property type="match status" value="1"/>
</dbReference>
<dbReference type="Gene3D" id="1.10.1060.10">
    <property type="entry name" value="Alpha-helical ferredoxin"/>
    <property type="match status" value="1"/>
</dbReference>
<evidence type="ECO:0000256" key="2">
    <source>
        <dbReference type="ARBA" id="ARBA00023002"/>
    </source>
</evidence>